<dbReference type="Pfam" id="PF17102">
    <property type="entry name" value="Stealth_CR3"/>
    <property type="match status" value="1"/>
</dbReference>
<dbReference type="PANTHER" id="PTHR24045:SF0">
    <property type="entry name" value="N-ACETYLGLUCOSAMINE-1-PHOSPHOTRANSFERASE SUBUNITS ALPHA_BETA"/>
    <property type="match status" value="1"/>
</dbReference>
<keyword evidence="14" id="KW-0325">Glycoprotein</keyword>
<dbReference type="PROSITE" id="PS50222">
    <property type="entry name" value="EF_HAND_2"/>
    <property type="match status" value="1"/>
</dbReference>
<evidence type="ECO:0000313" key="27">
    <source>
        <dbReference type="EnsemblMetazoa" id="CapteP220519"/>
    </source>
</evidence>
<evidence type="ECO:0000256" key="8">
    <source>
        <dbReference type="ARBA" id="ARBA00022837"/>
    </source>
</evidence>
<dbReference type="FunFam" id="3.30.300.320:FF:000002">
    <property type="entry name" value="N-acetylglucosamine-1-phosphotransferase subunits alpha/beta isoform X1"/>
    <property type="match status" value="1"/>
</dbReference>
<feature type="transmembrane region" description="Helical" evidence="23">
    <location>
        <begin position="21"/>
        <end position="42"/>
    </location>
</feature>
<dbReference type="GO" id="GO:0016256">
    <property type="term" value="P:N-glycan processing to lysosome"/>
    <property type="evidence" value="ECO:0007669"/>
    <property type="project" value="TreeGrafter"/>
</dbReference>
<sequence>MAWSSVCKLLHKQTHDVLSQRYGTLVVLMCFSLIVFSGIQFGEAFLEWSTEKYAAVFNSYSDNLAGKSYRNRLCLPVPIDVVYTWVNGTDPELLADLERHKRLLENHVNMSSENISESSCTFANCVPGLAVVLDPALPEGLSLETLGILYPSLKAVTKVVDLGAAQSDGKNRSAIFFTAQDEVETALKDTIVRDGANITVKQAYLTSEWTLPNAKVLHDTVIVAGIPEGTDKEKVLESLPAQYKTVITQVEIHLEKAVAVLTLSNTDQSDALAQVITHEVPLTHPMLKVLFVAFRRQMLQLMYSKNEDVSASRFEDNEELRYSMRSVERHAPWVRHIYLVTNGQIPGWLNLDNPRLTIVTHSELFPNQSHLPTFSSPSIETHLHRIPGLSDKFLYLNDDVMFGKDVWPDDFFTHAQGQKVYLTWPVPNCQDGCPGSWIKDGYCDKACNNTECEWDGGDCTGNNVQHGAGYAAGANQWQPIGTNEAMYCNTGCANNWLADKYCDQSCNVHQCGFDAGDCGVENYGKLYSIPAEFNVTKYSLPPGEKLAYINATALFGEGSSIESGAYDEIEAVRSVAIAQKFMVITIVLHKNFSDVHLNLTVRGKVNEEIVEFKCTILADTASVVKENSPVETKNGTDIAAKSFDEIEKVEELFVFEEIAPQIRSPNPIQQALLLQPQEKHYNLSLYNLPDKIQEEYDLLNEHHSKGLLTDKGYQFEISKIWDKFARNYDVVSLEKEGKPNAIKEAKPKFDAYLQGKVNKTQADKVANTSEAYLTGKHKSRVLNQVEGFLPWEKTGYFNAVQKMVERLERQSEFLTSYVQSRHLLDTFGDSLRHVNRLFNKQYGYSARKVPAHMPHMIDKNIMAELQAKYDFSNFEFLIRKILKLILRRFPEEWDVTSSHRIRSSNDMQYAFAFFYYLMGEPLEVTVDDVFDMMDVDHSGVLSDREIRTLATRLNDLPLDLQTLTGLEAKFVNCSNSSEQYGGYRKEKYYDAKMPQVTKYLVKNCEPIKEMMLNKFKGKTKYPFEIMTEDEVAFKMIRTNVSQVVGQLDDIRRNPKKFICLNDNIDHSKDEAKTVKAVLQDFYESLFPVPSSFELGREYRNRFLHIDALREWRKYRDWLKWWTQLALFFLIVFTLATFFSDKVESLRKKFGPRPRSSSPAGHRAVEAV</sequence>
<evidence type="ECO:0000256" key="14">
    <source>
        <dbReference type="ARBA" id="ARBA00023180"/>
    </source>
</evidence>
<keyword evidence="10 23" id="KW-1133">Transmembrane helix</keyword>
<evidence type="ECO:0000259" key="25">
    <source>
        <dbReference type="PROSITE" id="PS50258"/>
    </source>
</evidence>
<evidence type="ECO:0000256" key="2">
    <source>
        <dbReference type="ARBA" id="ARBA00004614"/>
    </source>
</evidence>
<evidence type="ECO:0000256" key="20">
    <source>
        <dbReference type="ARBA" id="ARBA00079995"/>
    </source>
</evidence>
<evidence type="ECO:0000313" key="28">
    <source>
        <dbReference type="Proteomes" id="UP000014760"/>
    </source>
</evidence>
<keyword evidence="28" id="KW-1185">Reference proteome</keyword>
<dbReference type="InterPro" id="IPR000800">
    <property type="entry name" value="Notch_dom"/>
</dbReference>
<dbReference type="InterPro" id="IPR031358">
    <property type="entry name" value="Stealth_CR1"/>
</dbReference>
<dbReference type="InterPro" id="IPR002048">
    <property type="entry name" value="EF_hand_dom"/>
</dbReference>
<feature type="domain" description="LNR" evidence="25">
    <location>
        <begin position="429"/>
        <end position="465"/>
    </location>
</feature>
<dbReference type="SUPFAM" id="SSF90193">
    <property type="entry name" value="Notch domain"/>
    <property type="match status" value="1"/>
</dbReference>
<keyword evidence="7" id="KW-0677">Repeat</keyword>
<keyword evidence="4" id="KW-0808">Transferase</keyword>
<dbReference type="Proteomes" id="UP000014760">
    <property type="component" value="Unassembled WGS sequence"/>
</dbReference>
<comment type="function">
    <text evidence="16">Catalyzes the formation of mannose 6-phosphate (M6P) markers on high mannose type oligosaccharides in the Golgi apparatus. M6P residues are required to bind to the M6P receptors (MPR), which mediate the vesicular transport of lysosomal enzymes to the endosomal/prelysosomal compartment.</text>
</comment>
<evidence type="ECO:0000256" key="11">
    <source>
        <dbReference type="ARBA" id="ARBA00023034"/>
    </source>
</evidence>
<keyword evidence="12 23" id="KW-0472">Membrane</keyword>
<name>R7TH31_CAPTE</name>
<dbReference type="Pfam" id="PF11380">
    <property type="entry name" value="Stealth_CR2"/>
    <property type="match status" value="1"/>
</dbReference>
<evidence type="ECO:0000256" key="4">
    <source>
        <dbReference type="ARBA" id="ARBA00022679"/>
    </source>
</evidence>
<evidence type="ECO:0000256" key="3">
    <source>
        <dbReference type="ARBA" id="ARBA00007583"/>
    </source>
</evidence>
<comment type="subcellular location">
    <subcellularLocation>
        <location evidence="2">Golgi apparatus membrane</location>
        <topology evidence="2">Single-pass type I membrane protein</topology>
    </subcellularLocation>
    <subcellularLocation>
        <location evidence="1">Golgi apparatus membrane</location>
        <topology evidence="1">Single-pass type II membrane protein</topology>
    </subcellularLocation>
</comment>
<evidence type="ECO:0000256" key="17">
    <source>
        <dbReference type="ARBA" id="ARBA00066709"/>
    </source>
</evidence>
<reference evidence="26 28" key="2">
    <citation type="journal article" date="2013" name="Nature">
        <title>Insights into bilaterian evolution from three spiralian genomes.</title>
        <authorList>
            <person name="Simakov O."/>
            <person name="Marletaz F."/>
            <person name="Cho S.J."/>
            <person name="Edsinger-Gonzales E."/>
            <person name="Havlak P."/>
            <person name="Hellsten U."/>
            <person name="Kuo D.H."/>
            <person name="Larsson T."/>
            <person name="Lv J."/>
            <person name="Arendt D."/>
            <person name="Savage R."/>
            <person name="Osoegawa K."/>
            <person name="de Jong P."/>
            <person name="Grimwood J."/>
            <person name="Chapman J.A."/>
            <person name="Shapiro H."/>
            <person name="Aerts A."/>
            <person name="Otillar R.P."/>
            <person name="Terry A.Y."/>
            <person name="Boore J.L."/>
            <person name="Grigoriev I.V."/>
            <person name="Lindberg D.R."/>
            <person name="Seaver E.C."/>
            <person name="Weisblat D.A."/>
            <person name="Putnam N.H."/>
            <person name="Rokhsar D.S."/>
        </authorList>
    </citation>
    <scope>NUCLEOTIDE SEQUENCE</scope>
    <source>
        <strain evidence="26 28">I ESC-2004</strain>
    </source>
</reference>
<dbReference type="OrthoDB" id="263283at2759"/>
<dbReference type="Pfam" id="PF17103">
    <property type="entry name" value="Stealth_CR4"/>
    <property type="match status" value="1"/>
</dbReference>
<dbReference type="InterPro" id="IPR041536">
    <property type="entry name" value="GNPTAB_reg"/>
</dbReference>
<evidence type="ECO:0000256" key="10">
    <source>
        <dbReference type="ARBA" id="ARBA00022989"/>
    </source>
</evidence>
<dbReference type="CDD" id="cd21600">
    <property type="entry name" value="RRM2_GNPTAB"/>
    <property type="match status" value="1"/>
</dbReference>
<keyword evidence="13" id="KW-1015">Disulfide bond</keyword>
<dbReference type="GO" id="GO:0003976">
    <property type="term" value="F:UDP-N-acetylglucosamine-lysosomal-enzyme N-acetylglucosaminephosphotransferase activity"/>
    <property type="evidence" value="ECO:0007669"/>
    <property type="project" value="UniProtKB-EC"/>
</dbReference>
<dbReference type="InterPro" id="IPR021520">
    <property type="entry name" value="Stealth_CR2"/>
</dbReference>
<dbReference type="Pfam" id="PF00066">
    <property type="entry name" value="Notch"/>
    <property type="match status" value="2"/>
</dbReference>
<keyword evidence="9" id="KW-0735">Signal-anchor</keyword>
<dbReference type="EMBL" id="AMQN01002745">
    <property type="status" value="NOT_ANNOTATED_CDS"/>
    <property type="molecule type" value="Genomic_DNA"/>
</dbReference>
<dbReference type="InterPro" id="IPR031357">
    <property type="entry name" value="Stealth_CR3"/>
</dbReference>
<feature type="domain" description="EF-hand" evidence="24">
    <location>
        <begin position="921"/>
        <end position="956"/>
    </location>
</feature>
<dbReference type="PROSITE" id="PS50258">
    <property type="entry name" value="LNR"/>
    <property type="match status" value="1"/>
</dbReference>
<gene>
    <name evidence="26" type="ORF">CAPTEDRAFT_220519</name>
</gene>
<dbReference type="InterPro" id="IPR035993">
    <property type="entry name" value="Notch-like_dom_sf"/>
</dbReference>
<dbReference type="EC" id="2.7.8.17" evidence="17"/>
<dbReference type="EMBL" id="KB309928">
    <property type="protein sequence ID" value="ELT93014.1"/>
    <property type="molecule type" value="Genomic_DNA"/>
</dbReference>
<evidence type="ECO:0000256" key="21">
    <source>
        <dbReference type="ARBA" id="ARBA00082117"/>
    </source>
</evidence>
<evidence type="ECO:0000256" key="6">
    <source>
        <dbReference type="ARBA" id="ARBA00022723"/>
    </source>
</evidence>
<dbReference type="OMA" id="MIDRVVM"/>
<comment type="catalytic activity">
    <reaction evidence="15">
        <text>N(4)-[alpha-D-mannosyl-(1-&gt;2)-alpha-D-mannosyl-(glycan)]-L-asparaginyl-[protein] + UDP-N-acetyl-alpha-D-glucosamine = N(4)-[6-(N-acetyl-alpha-D-glucosaminyl-1-phospho)-alpha-D-mannosyl-(1-&gt;2)-alpha-D-mannosyl-(glycan)]-L-asparaginyl-[protein] + UMP + H(+)</text>
        <dbReference type="Rhea" id="RHEA:13581"/>
        <dbReference type="Rhea" id="RHEA-COMP:14507"/>
        <dbReference type="Rhea" id="RHEA-COMP:14508"/>
        <dbReference type="ChEBI" id="CHEBI:15378"/>
        <dbReference type="ChEBI" id="CHEBI:57705"/>
        <dbReference type="ChEBI" id="CHEBI:57865"/>
        <dbReference type="ChEBI" id="CHEBI:140357"/>
        <dbReference type="ChEBI" id="CHEBI:140369"/>
        <dbReference type="EC" id="2.7.8.17"/>
    </reaction>
</comment>
<dbReference type="PROSITE" id="PS00018">
    <property type="entry name" value="EF_HAND_1"/>
    <property type="match status" value="1"/>
</dbReference>
<organism evidence="26">
    <name type="scientific">Capitella teleta</name>
    <name type="common">Polychaete worm</name>
    <dbReference type="NCBI Taxonomy" id="283909"/>
    <lineage>
        <taxon>Eukaryota</taxon>
        <taxon>Metazoa</taxon>
        <taxon>Spiralia</taxon>
        <taxon>Lophotrochozoa</taxon>
        <taxon>Annelida</taxon>
        <taxon>Polychaeta</taxon>
        <taxon>Sedentaria</taxon>
        <taxon>Scolecida</taxon>
        <taxon>Capitellidae</taxon>
        <taxon>Capitella</taxon>
    </lineage>
</organism>
<keyword evidence="11" id="KW-0333">Golgi apparatus</keyword>
<dbReference type="GO" id="GO:0005509">
    <property type="term" value="F:calcium ion binding"/>
    <property type="evidence" value="ECO:0007669"/>
    <property type="project" value="InterPro"/>
</dbReference>
<evidence type="ECO:0000256" key="22">
    <source>
        <dbReference type="SAM" id="MobiDB-lite"/>
    </source>
</evidence>
<dbReference type="GO" id="GO:0046835">
    <property type="term" value="P:carbohydrate phosphorylation"/>
    <property type="evidence" value="ECO:0007669"/>
    <property type="project" value="TreeGrafter"/>
</dbReference>
<evidence type="ECO:0000256" key="16">
    <source>
        <dbReference type="ARBA" id="ARBA00057240"/>
    </source>
</evidence>
<feature type="region of interest" description="Disordered" evidence="22">
    <location>
        <begin position="1148"/>
        <end position="1167"/>
    </location>
</feature>
<feature type="transmembrane region" description="Helical" evidence="23">
    <location>
        <begin position="1120"/>
        <end position="1138"/>
    </location>
</feature>
<keyword evidence="5 23" id="KW-0812">Transmembrane</keyword>
<evidence type="ECO:0000256" key="23">
    <source>
        <dbReference type="SAM" id="Phobius"/>
    </source>
</evidence>
<evidence type="ECO:0000256" key="9">
    <source>
        <dbReference type="ARBA" id="ARBA00022968"/>
    </source>
</evidence>
<evidence type="ECO:0000256" key="19">
    <source>
        <dbReference type="ARBA" id="ARBA00078196"/>
    </source>
</evidence>
<evidence type="ECO:0000256" key="18">
    <source>
        <dbReference type="ARBA" id="ARBA00070893"/>
    </source>
</evidence>
<dbReference type="Pfam" id="PF18440">
    <property type="entry name" value="GlcNAc-1_reg"/>
    <property type="match status" value="1"/>
</dbReference>
<evidence type="ECO:0000256" key="5">
    <source>
        <dbReference type="ARBA" id="ARBA00022692"/>
    </source>
</evidence>
<dbReference type="AlphaFoldDB" id="R7TH31"/>
<dbReference type="EnsemblMetazoa" id="CapteT220519">
    <property type="protein sequence ID" value="CapteP220519"/>
    <property type="gene ID" value="CapteG220519"/>
</dbReference>
<dbReference type="InterPro" id="IPR018247">
    <property type="entry name" value="EF_Hand_1_Ca_BS"/>
</dbReference>
<comment type="similarity">
    <text evidence="3">Belongs to the stealth family.</text>
</comment>
<dbReference type="HOGENOM" id="CLU_002469_0_0_1"/>
<dbReference type="InterPro" id="IPR031356">
    <property type="entry name" value="Stealth_CR4"/>
</dbReference>
<dbReference type="STRING" id="283909.R7TH31"/>
<protein>
    <recommendedName>
        <fullName evidence="18">N-acetylglucosamine-1-phosphotransferase subunits alpha/beta</fullName>
        <ecNumber evidence="17">2.7.8.17</ecNumber>
    </recommendedName>
    <alternativeName>
        <fullName evidence="21">GlcNAc-1-phosphotransferase subunits alpha/beta</fullName>
    </alternativeName>
    <alternativeName>
        <fullName evidence="20">Stealth protein GNPTAB</fullName>
    </alternativeName>
    <alternativeName>
        <fullName evidence="19">UDP-N-acetylglucosamine-1-phosphotransferase subunits alpha/beta</fullName>
    </alternativeName>
</protein>
<evidence type="ECO:0000313" key="26">
    <source>
        <dbReference type="EMBL" id="ELT93014.1"/>
    </source>
</evidence>
<dbReference type="PANTHER" id="PTHR24045">
    <property type="match status" value="1"/>
</dbReference>
<dbReference type="GO" id="GO:0000139">
    <property type="term" value="C:Golgi membrane"/>
    <property type="evidence" value="ECO:0007669"/>
    <property type="project" value="UniProtKB-SubCell"/>
</dbReference>
<dbReference type="CDD" id="cd21599">
    <property type="entry name" value="RRM1_GNPTAB"/>
    <property type="match status" value="1"/>
</dbReference>
<dbReference type="Pfam" id="PF17101">
    <property type="entry name" value="Stealth_CR1"/>
    <property type="match status" value="1"/>
</dbReference>
<evidence type="ECO:0000256" key="7">
    <source>
        <dbReference type="ARBA" id="ARBA00022737"/>
    </source>
</evidence>
<evidence type="ECO:0000256" key="12">
    <source>
        <dbReference type="ARBA" id="ARBA00023136"/>
    </source>
</evidence>
<dbReference type="InterPro" id="IPR047141">
    <property type="entry name" value="Stealth"/>
</dbReference>
<dbReference type="FunCoup" id="R7TH31">
    <property type="interactions" value="1001"/>
</dbReference>
<dbReference type="Gene3D" id="3.30.300.320">
    <property type="match status" value="1"/>
</dbReference>
<keyword evidence="6" id="KW-0479">Metal-binding</keyword>
<evidence type="ECO:0000256" key="1">
    <source>
        <dbReference type="ARBA" id="ARBA00004323"/>
    </source>
</evidence>
<evidence type="ECO:0000256" key="15">
    <source>
        <dbReference type="ARBA" id="ARBA00050775"/>
    </source>
</evidence>
<evidence type="ECO:0000259" key="24">
    <source>
        <dbReference type="PROSITE" id="PS50222"/>
    </source>
</evidence>
<proteinExistence type="inferred from homology"/>
<evidence type="ECO:0000256" key="13">
    <source>
        <dbReference type="ARBA" id="ARBA00023157"/>
    </source>
</evidence>
<accession>R7TH31</accession>
<keyword evidence="8" id="KW-0106">Calcium</keyword>
<dbReference type="SMART" id="SM00004">
    <property type="entry name" value="NL"/>
    <property type="match status" value="2"/>
</dbReference>
<reference evidence="28" key="1">
    <citation type="submission" date="2012-12" db="EMBL/GenBank/DDBJ databases">
        <authorList>
            <person name="Hellsten U."/>
            <person name="Grimwood J."/>
            <person name="Chapman J.A."/>
            <person name="Shapiro H."/>
            <person name="Aerts A."/>
            <person name="Otillar R.P."/>
            <person name="Terry A.Y."/>
            <person name="Boore J.L."/>
            <person name="Simakov O."/>
            <person name="Marletaz F."/>
            <person name="Cho S.-J."/>
            <person name="Edsinger-Gonzales E."/>
            <person name="Havlak P."/>
            <person name="Kuo D.-H."/>
            <person name="Larsson T."/>
            <person name="Lv J."/>
            <person name="Arendt D."/>
            <person name="Savage R."/>
            <person name="Osoegawa K."/>
            <person name="de Jong P."/>
            <person name="Lindberg D.R."/>
            <person name="Seaver E.C."/>
            <person name="Weisblat D.A."/>
            <person name="Putnam N.H."/>
            <person name="Grigoriev I.V."/>
            <person name="Rokhsar D.S."/>
        </authorList>
    </citation>
    <scope>NUCLEOTIDE SEQUENCE</scope>
    <source>
        <strain evidence="28">I ESC-2004</strain>
    </source>
</reference>
<reference evidence="27" key="3">
    <citation type="submission" date="2015-06" db="UniProtKB">
        <authorList>
            <consortium name="EnsemblMetazoa"/>
        </authorList>
    </citation>
    <scope>IDENTIFICATION</scope>
</reference>